<proteinExistence type="predicted"/>
<dbReference type="EMBL" id="JACLAG010000010">
    <property type="protein sequence ID" value="MBC2622728.1"/>
    <property type="molecule type" value="Genomic_DNA"/>
</dbReference>
<dbReference type="AlphaFoldDB" id="A0A7X1EJ91"/>
<evidence type="ECO:0000313" key="2">
    <source>
        <dbReference type="EMBL" id="MBC2622728.1"/>
    </source>
</evidence>
<dbReference type="RefSeq" id="WP_185656597.1">
    <property type="nucleotide sequence ID" value="NZ_JACLAG010000010.1"/>
</dbReference>
<evidence type="ECO:0008006" key="4">
    <source>
        <dbReference type="Google" id="ProtNLM"/>
    </source>
</evidence>
<comment type="caution">
    <text evidence="2">The sequence shown here is derived from an EMBL/GenBank/DDBJ whole genome shotgun (WGS) entry which is preliminary data.</text>
</comment>
<protein>
    <recommendedName>
        <fullName evidence="4">Rz lytic protein</fullName>
    </recommendedName>
</protein>
<reference evidence="2 3" key="1">
    <citation type="submission" date="2020-08" db="EMBL/GenBank/DDBJ databases">
        <title>Emergence and comparative genomics analysis of Citrobacter in Fennec fox imported from North Africa to China.</title>
        <authorList>
            <person name="Zheng B."/>
        </authorList>
    </citation>
    <scope>NUCLEOTIDE SEQUENCE [LARGE SCALE GENOMIC DNA]</scope>
    <source>
        <strain evidence="2 3">FF141</strain>
    </source>
</reference>
<gene>
    <name evidence="2" type="ORF">H7I73_24110</name>
</gene>
<sequence length="149" mass="16761">MWALIKGWVGTPSLKSVSMLVLIVMVCIAAYLGWRWLDGVLTTVETQTTAINNLNKTIGSKDQQISTLDTARLAAEKKAEFYAARTEILNQESQMNAKHAQEYQQKSNVLQQKIRELQDNNVCANAPVSDDVIRVQRESIDAFNAKYSR</sequence>
<organism evidence="2 3">
    <name type="scientific">Citrobacter cronae</name>
    <dbReference type="NCBI Taxonomy" id="1748967"/>
    <lineage>
        <taxon>Bacteria</taxon>
        <taxon>Pseudomonadati</taxon>
        <taxon>Pseudomonadota</taxon>
        <taxon>Gammaproteobacteria</taxon>
        <taxon>Enterobacterales</taxon>
        <taxon>Enterobacteriaceae</taxon>
        <taxon>Citrobacter</taxon>
        <taxon>Citrobacter freundii complex</taxon>
    </lineage>
</organism>
<evidence type="ECO:0000313" key="3">
    <source>
        <dbReference type="Proteomes" id="UP000548504"/>
    </source>
</evidence>
<evidence type="ECO:0000256" key="1">
    <source>
        <dbReference type="SAM" id="Phobius"/>
    </source>
</evidence>
<dbReference type="Proteomes" id="UP000548504">
    <property type="component" value="Unassembled WGS sequence"/>
</dbReference>
<feature type="transmembrane region" description="Helical" evidence="1">
    <location>
        <begin position="16"/>
        <end position="34"/>
    </location>
</feature>
<keyword evidence="1" id="KW-0472">Membrane</keyword>
<accession>A0A7X1EJ91</accession>
<keyword evidence="1" id="KW-0812">Transmembrane</keyword>
<keyword evidence="1" id="KW-1133">Transmembrane helix</keyword>
<name>A0A7X1EJ91_9ENTR</name>